<feature type="compositionally biased region" description="Acidic residues" evidence="4">
    <location>
        <begin position="107"/>
        <end position="120"/>
    </location>
</feature>
<dbReference type="Gene3D" id="1.10.472.80">
    <property type="entry name" value="Ypt/Rab-GAP domain of gyp1p, domain 3"/>
    <property type="match status" value="1"/>
</dbReference>
<keyword evidence="2 3" id="KW-0175">Coiled coil</keyword>
<gene>
    <name evidence="6" type="ORF">DAPK24_029550</name>
</gene>
<dbReference type="PROSITE" id="PS50086">
    <property type="entry name" value="TBC_RABGAP"/>
    <property type="match status" value="1"/>
</dbReference>
<evidence type="ECO:0000313" key="7">
    <source>
        <dbReference type="Proteomes" id="UP001378960"/>
    </source>
</evidence>
<keyword evidence="7" id="KW-1185">Reference proteome</keyword>
<dbReference type="PANTHER" id="PTHR47219:SF9">
    <property type="entry name" value="GTPASE ACTIVATING PROTEIN AND CENTROSOME-ASSOCIATED, ISOFORM B"/>
    <property type="match status" value="1"/>
</dbReference>
<dbReference type="SMART" id="SM00164">
    <property type="entry name" value="TBC"/>
    <property type="match status" value="1"/>
</dbReference>
<evidence type="ECO:0000256" key="1">
    <source>
        <dbReference type="ARBA" id="ARBA00022468"/>
    </source>
</evidence>
<proteinExistence type="predicted"/>
<comment type="caution">
    <text evidence="6">The sequence shown here is derived from an EMBL/GenBank/DDBJ whole genome shotgun (WGS) entry which is preliminary data.</text>
</comment>
<keyword evidence="1" id="KW-0343">GTPase activation</keyword>
<dbReference type="Gene3D" id="1.10.8.270">
    <property type="entry name" value="putative rabgap domain of human tbc1 domain family member 14 like domains"/>
    <property type="match status" value="1"/>
</dbReference>
<organism evidence="6 7">
    <name type="scientific">Pichia kluyveri</name>
    <name type="common">Yeast</name>
    <dbReference type="NCBI Taxonomy" id="36015"/>
    <lineage>
        <taxon>Eukaryota</taxon>
        <taxon>Fungi</taxon>
        <taxon>Dikarya</taxon>
        <taxon>Ascomycota</taxon>
        <taxon>Saccharomycotina</taxon>
        <taxon>Pichiomycetes</taxon>
        <taxon>Pichiales</taxon>
        <taxon>Pichiaceae</taxon>
        <taxon>Pichia</taxon>
    </lineage>
</organism>
<name>A0AAV5R4Z4_PICKL</name>
<sequence>MSESMNSKIDSNNDSIDDLNDYEPKESNVIQSDVIGTDAVEAEEKEGEGEDKPVEEKDEEKTDDIAENSVKEDELEGKDNNEEIIFKEEPIAKEDEITKDESNAEEKIEEDSIVNEEPEKDDLIVKDESIAEQEDNAESIVNDYTEKEESIADEKDLNVNDQPIDVEDLKEDDEIQSKEEHININDMESIDSEQVSIIHHLKETSTKIEPEVNKEEPIDDTITETIPPVTPTWYSFEESNSQKFIETSEILSSPPHLNMAYNRYQNNEHELEMKDNEERIEFEKGRDNIKKTFNEIKIGSEDKIPINKINWEFWSEVFNNYNNIVKNKQNELTENITNGIPIEIRGMVWQILSDSNNIKLKEYFINNKNNKSSFEKLIKSDLSRTSFIKNSQIRDKIDDLFNIIKIYSLYDLEVGYTQGMAFITVPLLMNMESDEAFCLLVKLMFTYGFRDMYLPEMPGLHLKIYQFDRLLEDKLPLLFEHLKNQKIKSSMYAIQWFLTLFAYKFPLDMVLRIYDVVITEGLDSILKFAINLMIKNNDILMTLKFDELIEFLKDKLFKIYYNEELGNYEIDLFLKDSMSINILPITLEKYSKEFDEIYRLEKDRELQVKELQNKNGLLVKEIRKIEAIYAILNKEHVEIANEMVKGKLEISSLEEENNLLNEQIEELKNRLHNLTSSSNSGNKDNNNNFSSGELSEGLDKEIQKAMEVNLQVMDENRVLEDRLAELEEENNLLKNNKSNPLNVFGLKKKGKFW</sequence>
<accession>A0AAV5R4Z4</accession>
<feature type="compositionally biased region" description="Basic and acidic residues" evidence="4">
    <location>
        <begin position="50"/>
        <end position="106"/>
    </location>
</feature>
<reference evidence="6 7" key="1">
    <citation type="journal article" date="2023" name="Elife">
        <title>Identification of key yeast species and microbe-microbe interactions impacting larval growth of Drosophila in the wild.</title>
        <authorList>
            <person name="Mure A."/>
            <person name="Sugiura Y."/>
            <person name="Maeda R."/>
            <person name="Honda K."/>
            <person name="Sakurai N."/>
            <person name="Takahashi Y."/>
            <person name="Watada M."/>
            <person name="Katoh T."/>
            <person name="Gotoh A."/>
            <person name="Gotoh Y."/>
            <person name="Taniguchi I."/>
            <person name="Nakamura K."/>
            <person name="Hayashi T."/>
            <person name="Katayama T."/>
            <person name="Uemura T."/>
            <person name="Hattori Y."/>
        </authorList>
    </citation>
    <scope>NUCLEOTIDE SEQUENCE [LARGE SCALE GENOMIC DNA]</scope>
    <source>
        <strain evidence="6 7">PK-24</strain>
    </source>
</reference>
<dbReference type="SUPFAM" id="SSF47923">
    <property type="entry name" value="Ypt/Rab-GAP domain of gyp1p"/>
    <property type="match status" value="2"/>
</dbReference>
<dbReference type="Gene3D" id="1.10.10.750">
    <property type="entry name" value="Ypt/Rab-GAP domain of gyp1p, domain 1"/>
    <property type="match status" value="1"/>
</dbReference>
<evidence type="ECO:0000256" key="2">
    <source>
        <dbReference type="ARBA" id="ARBA00023054"/>
    </source>
</evidence>
<feature type="compositionally biased region" description="Acidic residues" evidence="4">
    <location>
        <begin position="40"/>
        <end position="49"/>
    </location>
</feature>
<evidence type="ECO:0000259" key="5">
    <source>
        <dbReference type="PROSITE" id="PS50086"/>
    </source>
</evidence>
<dbReference type="GO" id="GO:0030427">
    <property type="term" value="C:site of polarized growth"/>
    <property type="evidence" value="ECO:0007669"/>
    <property type="project" value="UniProtKB-ARBA"/>
</dbReference>
<feature type="domain" description="Rab-GAP TBC" evidence="5">
    <location>
        <begin position="339"/>
        <end position="521"/>
    </location>
</feature>
<evidence type="ECO:0000256" key="4">
    <source>
        <dbReference type="SAM" id="MobiDB-lite"/>
    </source>
</evidence>
<dbReference type="InterPro" id="IPR050302">
    <property type="entry name" value="Rab_GAP_TBC_domain"/>
</dbReference>
<dbReference type="Proteomes" id="UP001378960">
    <property type="component" value="Unassembled WGS sequence"/>
</dbReference>
<dbReference type="EMBL" id="BTGB01000003">
    <property type="protein sequence ID" value="GMM46380.1"/>
    <property type="molecule type" value="Genomic_DNA"/>
</dbReference>
<dbReference type="Pfam" id="PF23436">
    <property type="entry name" value="RabGap-TBC_2"/>
    <property type="match status" value="1"/>
</dbReference>
<evidence type="ECO:0000256" key="3">
    <source>
        <dbReference type="SAM" id="Coils"/>
    </source>
</evidence>
<dbReference type="InterPro" id="IPR035969">
    <property type="entry name" value="Rab-GAP_TBC_sf"/>
</dbReference>
<dbReference type="InterPro" id="IPR000195">
    <property type="entry name" value="Rab-GAP-TBC_dom"/>
</dbReference>
<evidence type="ECO:0000313" key="6">
    <source>
        <dbReference type="EMBL" id="GMM46380.1"/>
    </source>
</evidence>
<dbReference type="PANTHER" id="PTHR47219">
    <property type="entry name" value="RAB GTPASE-ACTIVATING PROTEIN 1-LIKE"/>
    <property type="match status" value="1"/>
</dbReference>
<dbReference type="GO" id="GO:0031267">
    <property type="term" value="F:small GTPase binding"/>
    <property type="evidence" value="ECO:0007669"/>
    <property type="project" value="TreeGrafter"/>
</dbReference>
<dbReference type="GO" id="GO:0005096">
    <property type="term" value="F:GTPase activator activity"/>
    <property type="evidence" value="ECO:0007669"/>
    <property type="project" value="UniProtKB-KW"/>
</dbReference>
<feature type="region of interest" description="Disordered" evidence="4">
    <location>
        <begin position="1"/>
        <end position="152"/>
    </location>
</feature>
<feature type="compositionally biased region" description="Low complexity" evidence="4">
    <location>
        <begin position="676"/>
        <end position="691"/>
    </location>
</feature>
<feature type="region of interest" description="Disordered" evidence="4">
    <location>
        <begin position="674"/>
        <end position="694"/>
    </location>
</feature>
<feature type="compositionally biased region" description="Low complexity" evidence="4">
    <location>
        <begin position="1"/>
        <end position="14"/>
    </location>
</feature>
<protein>
    <submittedName>
        <fullName evidence="6">GTPase-activating protein</fullName>
    </submittedName>
</protein>
<dbReference type="AlphaFoldDB" id="A0AAV5R4Z4"/>
<feature type="coiled-coil region" evidence="3">
    <location>
        <begin position="709"/>
        <end position="736"/>
    </location>
</feature>
<dbReference type="FunFam" id="1.10.10.750:FF:000003">
    <property type="entry name" value="GTPase activating protein (Evi5)"/>
    <property type="match status" value="1"/>
</dbReference>
<dbReference type="FunFam" id="1.10.472.80:FF:000027">
    <property type="entry name" value="GTPase activating protein (Evi5)"/>
    <property type="match status" value="1"/>
</dbReference>